<dbReference type="AlphaFoldDB" id="A0A9R0I6A9"/>
<feature type="repeat" description="PPR" evidence="3">
    <location>
        <begin position="269"/>
        <end position="303"/>
    </location>
</feature>
<dbReference type="InterPro" id="IPR011990">
    <property type="entry name" value="TPR-like_helical_dom_sf"/>
</dbReference>
<feature type="repeat" description="PPR" evidence="3">
    <location>
        <begin position="855"/>
        <end position="889"/>
    </location>
</feature>
<feature type="repeat" description="PPR" evidence="3">
    <location>
        <begin position="408"/>
        <end position="442"/>
    </location>
</feature>
<dbReference type="KEGG" id="soe:110783320"/>
<dbReference type="PROSITE" id="PS51375">
    <property type="entry name" value="PPR"/>
    <property type="match status" value="13"/>
</dbReference>
<feature type="repeat" description="PPR" evidence="3">
    <location>
        <begin position="714"/>
        <end position="748"/>
    </location>
</feature>
<dbReference type="Pfam" id="PF13041">
    <property type="entry name" value="PPR_2"/>
    <property type="match status" value="5"/>
</dbReference>
<proteinExistence type="inferred from homology"/>
<accession>A0A9R0I6A9</accession>
<reference evidence="6" key="2">
    <citation type="submission" date="2025-08" db="UniProtKB">
        <authorList>
            <consortium name="RefSeq"/>
        </authorList>
    </citation>
    <scope>IDENTIFICATION</scope>
    <source>
        <tissue evidence="6">Leaf</tissue>
    </source>
</reference>
<feature type="repeat" description="PPR" evidence="3">
    <location>
        <begin position="820"/>
        <end position="854"/>
    </location>
</feature>
<feature type="repeat" description="PPR" evidence="3">
    <location>
        <begin position="749"/>
        <end position="785"/>
    </location>
</feature>
<dbReference type="GeneID" id="110783320"/>
<dbReference type="InterPro" id="IPR050872">
    <property type="entry name" value="PPR_P_subfamily"/>
</dbReference>
<evidence type="ECO:0000256" key="3">
    <source>
        <dbReference type="PROSITE-ProRule" id="PRU00708"/>
    </source>
</evidence>
<feature type="repeat" description="PPR" evidence="3">
    <location>
        <begin position="960"/>
        <end position="994"/>
    </location>
</feature>
<feature type="repeat" description="PPR" evidence="3">
    <location>
        <begin position="443"/>
        <end position="477"/>
    </location>
</feature>
<gene>
    <name evidence="6" type="primary">LOC110783320</name>
</gene>
<keyword evidence="2" id="KW-0677">Repeat</keyword>
<feature type="region of interest" description="Disordered" evidence="4">
    <location>
        <begin position="26"/>
        <end position="52"/>
    </location>
</feature>
<protein>
    <submittedName>
        <fullName evidence="6">Pentatricopeptide repeat-containing protein At5g06400, mitochondrial</fullName>
    </submittedName>
</protein>
<feature type="repeat" description="PPR" evidence="3">
    <location>
        <begin position="925"/>
        <end position="959"/>
    </location>
</feature>
<name>A0A9R0I6A9_SPIOL</name>
<dbReference type="Proteomes" id="UP000813463">
    <property type="component" value="Chromosome 4"/>
</dbReference>
<dbReference type="Pfam" id="PF01535">
    <property type="entry name" value="PPR"/>
    <property type="match status" value="6"/>
</dbReference>
<evidence type="ECO:0000256" key="1">
    <source>
        <dbReference type="ARBA" id="ARBA00007626"/>
    </source>
</evidence>
<dbReference type="NCBIfam" id="TIGR00756">
    <property type="entry name" value="PPR"/>
    <property type="match status" value="12"/>
</dbReference>
<evidence type="ECO:0000313" key="6">
    <source>
        <dbReference type="RefSeq" id="XP_021843337.2"/>
    </source>
</evidence>
<feature type="repeat" description="PPR" evidence="3">
    <location>
        <begin position="478"/>
        <end position="512"/>
    </location>
</feature>
<evidence type="ECO:0000256" key="2">
    <source>
        <dbReference type="ARBA" id="ARBA00022737"/>
    </source>
</evidence>
<dbReference type="Gene3D" id="1.25.40.10">
    <property type="entry name" value="Tetratricopeptide repeat domain"/>
    <property type="match status" value="7"/>
</dbReference>
<feature type="repeat" description="PPR" evidence="3">
    <location>
        <begin position="374"/>
        <end position="404"/>
    </location>
</feature>
<dbReference type="InterPro" id="IPR002885">
    <property type="entry name" value="PPR_rpt"/>
</dbReference>
<comment type="similarity">
    <text evidence="1">Belongs to the PPR family. P subfamily.</text>
</comment>
<reference evidence="5" key="1">
    <citation type="journal article" date="2021" name="Nat. Commun.">
        <title>Genomic analyses provide insights into spinach domestication and the genetic basis of agronomic traits.</title>
        <authorList>
            <person name="Cai X."/>
            <person name="Sun X."/>
            <person name="Xu C."/>
            <person name="Sun H."/>
            <person name="Wang X."/>
            <person name="Ge C."/>
            <person name="Zhang Z."/>
            <person name="Wang Q."/>
            <person name="Fei Z."/>
            <person name="Jiao C."/>
            <person name="Wang Q."/>
        </authorList>
    </citation>
    <scope>NUCLEOTIDE SEQUENCE [LARGE SCALE GENOMIC DNA]</scope>
    <source>
        <strain evidence="5">cv. Varoflay</strain>
    </source>
</reference>
<dbReference type="SUPFAM" id="SSF81901">
    <property type="entry name" value="HCP-like"/>
    <property type="match status" value="1"/>
</dbReference>
<feature type="repeat" description="PPR" evidence="3">
    <location>
        <begin position="234"/>
        <end position="268"/>
    </location>
</feature>
<keyword evidence="5" id="KW-1185">Reference proteome</keyword>
<feature type="repeat" description="PPR" evidence="3">
    <location>
        <begin position="890"/>
        <end position="924"/>
    </location>
</feature>
<dbReference type="PANTHER" id="PTHR46128:SF276">
    <property type="entry name" value="PENTACOTRIPEPTIDE-REPEAT REGION OF PRORP DOMAIN-CONTAINING PROTEIN"/>
    <property type="match status" value="1"/>
</dbReference>
<dbReference type="RefSeq" id="XP_021843337.2">
    <property type="nucleotide sequence ID" value="XM_021987645.2"/>
</dbReference>
<organism evidence="5 6">
    <name type="scientific">Spinacia oleracea</name>
    <name type="common">Spinach</name>
    <dbReference type="NCBI Taxonomy" id="3562"/>
    <lineage>
        <taxon>Eukaryota</taxon>
        <taxon>Viridiplantae</taxon>
        <taxon>Streptophyta</taxon>
        <taxon>Embryophyta</taxon>
        <taxon>Tracheophyta</taxon>
        <taxon>Spermatophyta</taxon>
        <taxon>Magnoliopsida</taxon>
        <taxon>eudicotyledons</taxon>
        <taxon>Gunneridae</taxon>
        <taxon>Pentapetalae</taxon>
        <taxon>Caryophyllales</taxon>
        <taxon>Chenopodiaceae</taxon>
        <taxon>Chenopodioideae</taxon>
        <taxon>Anserineae</taxon>
        <taxon>Spinacia</taxon>
    </lineage>
</organism>
<dbReference type="PANTHER" id="PTHR46128">
    <property type="entry name" value="MITOCHONDRIAL GROUP I INTRON SPLICING FACTOR CCM1"/>
    <property type="match status" value="1"/>
</dbReference>
<sequence length="1034" mass="118400">MSISRVFQFNKLGTFRNSQIQLSFSTISRRKPQSKPQNTQKPRLKKQTISKKDDNGSLFREITEILGAGNLALSKIPSGVSIPDEKAVDFAGVGGCTLGVCENAQEKIEGEKSEEVFVRRDDKVGDLTGNNDNSAVVQKITEIVRQSNAGFSMEQRLEDSSCEISPDIVVKVLKRCFKVPHLANRFFSWVKLKNGSCLTTESYNTMLYLAGETKEFELVERLVEEMENFSCEKDIKTWTIQLMHYGNAKLVGKALMIFEKMKRLGFEPDEEAYVCLIRVLCQSRKGEVALEFYKEMVQKGFNPDIRLYTMLLNSLAGYGDIDGVYLIANDMISISQNPEHDVYSCVLKSFCMSERITEALELIRDLKTKNMTLNSEYFEILVRGLCKARRMEDALEIVEIMKKRNVVNEVVYGALINGYLRKNDFSRALDLFNEIKEAGITPLTSTYTVLMQHFFILNEYEKGCALYDEMLDRGVKLDSVAYTAIIAGHAHHNSISSAWKVFKRMEDDGIRATQKCYLVFIKELCRSSNTDEIIKVLYRMQDKKTKIGKEIGNCVLSYLERKRETKKVEEVKKILNCYGNYCEEVEESVNDSSENEVHNLEKNNVEPNEDYLLSDLHKICAILSSSTNGWYDMQKALEEFQIRYTPNLVIEILRISSYYGYAALQFFSWVRNQPGYRHTTESYNMAMKVAGKGKDFKHMRNLFFEMQRNGCLVTPDTWTIMILLYGRVGLTDIALKNFNEMKVTGLKPTVSTYKYLIMSFCGRKGRKLDEAINLFTEMISSGLIPDKELIEVCFDCFCQAGKLEDAKNCLEYLQKVGYTKPLSYSLLIRALFKRGKVEEALSLANEVKEERSILDRYIYGSLIHGLLQTGQLEQAVSKIESMKQSGVLPTVHVYTSLISHFCREKQMCKALDMFNTMWKDGCYPNVVTYTALLHGFITVQKFEDARKLFMRMRLKGPFPDFKAYSMMLTSFCETGRSEVGMQLLSEMLDDAIVPSTVNFRTVFFGLNREGKQQLAQRVMQLKHSVASKRKFSTS</sequence>
<evidence type="ECO:0000256" key="4">
    <source>
        <dbReference type="SAM" id="MobiDB-lite"/>
    </source>
</evidence>
<evidence type="ECO:0000313" key="5">
    <source>
        <dbReference type="Proteomes" id="UP000813463"/>
    </source>
</evidence>